<dbReference type="Gene3D" id="3.40.50.850">
    <property type="entry name" value="Isochorismatase-like"/>
    <property type="match status" value="1"/>
</dbReference>
<name>A0ABZ2TZV5_9ACTN</name>
<dbReference type="PANTHER" id="PTHR43540:SF6">
    <property type="entry name" value="ISOCHORISMATASE-LIKE DOMAIN-CONTAINING PROTEIN"/>
    <property type="match status" value="1"/>
</dbReference>
<organism evidence="4 5">
    <name type="scientific">Gordonia hydrophobica</name>
    <dbReference type="NCBI Taxonomy" id="40516"/>
    <lineage>
        <taxon>Bacteria</taxon>
        <taxon>Bacillati</taxon>
        <taxon>Actinomycetota</taxon>
        <taxon>Actinomycetes</taxon>
        <taxon>Mycobacteriales</taxon>
        <taxon>Gordoniaceae</taxon>
        <taxon>Gordonia</taxon>
    </lineage>
</organism>
<dbReference type="InterPro" id="IPR050272">
    <property type="entry name" value="Isochorismatase-like_hydrls"/>
</dbReference>
<feature type="domain" description="Isochorismatase-like" evidence="3">
    <location>
        <begin position="30"/>
        <end position="212"/>
    </location>
</feature>
<reference evidence="4 5" key="1">
    <citation type="journal article" date="2023" name="Virus Evol.">
        <title>Computational host range prediction-The good, the bad, and the ugly.</title>
        <authorList>
            <person name="Howell A.A."/>
            <person name="Versoza C.J."/>
            <person name="Pfeifer S.P."/>
        </authorList>
    </citation>
    <scope>NUCLEOTIDE SEQUENCE [LARGE SCALE GENOMIC DNA]</scope>
    <source>
        <strain evidence="4 5">1610/1b</strain>
    </source>
</reference>
<dbReference type="CDD" id="cd00431">
    <property type="entry name" value="cysteine_hydrolases"/>
    <property type="match status" value="1"/>
</dbReference>
<evidence type="ECO:0000259" key="3">
    <source>
        <dbReference type="Pfam" id="PF00857"/>
    </source>
</evidence>
<dbReference type="EC" id="3.-.-.-" evidence="4"/>
<dbReference type="Proteomes" id="UP001479933">
    <property type="component" value="Chromosome"/>
</dbReference>
<feature type="region of interest" description="Disordered" evidence="2">
    <location>
        <begin position="1"/>
        <end position="21"/>
    </location>
</feature>
<sequence>MSSRRSALERKRLPMSAESRRSIDVPRSRTAILCVECQNGVLGPDPVLPGLADGVGPLVDNLARLLGTARAQGIPVVHATFEGHPAGATEVGTARIWGLLSSATRHWSPGHDEVAVLPSLSDPRDLVVPRHHGLFPTLDTELIPVLKSLGVDSVVLTGVSLNIAISFTAAHLGQSGLRVVVPRDAVGGTPQEFTELALKHSVAMLAQLSSVDELIDGWSATPDSAGQ</sequence>
<accession>A0ABZ2TZV5</accession>
<keyword evidence="5" id="KW-1185">Reference proteome</keyword>
<gene>
    <name evidence="4" type="ORF">RVF87_17800</name>
</gene>
<dbReference type="Pfam" id="PF00857">
    <property type="entry name" value="Isochorismatase"/>
    <property type="match status" value="1"/>
</dbReference>
<protein>
    <submittedName>
        <fullName evidence="4">Isochorismatase family cysteine hydrolase</fullName>
        <ecNumber evidence="4">3.-.-.-</ecNumber>
    </submittedName>
</protein>
<dbReference type="RefSeq" id="WP_239589152.1">
    <property type="nucleotide sequence ID" value="NZ_CP136137.1"/>
</dbReference>
<evidence type="ECO:0000313" key="5">
    <source>
        <dbReference type="Proteomes" id="UP001479933"/>
    </source>
</evidence>
<evidence type="ECO:0000256" key="2">
    <source>
        <dbReference type="SAM" id="MobiDB-lite"/>
    </source>
</evidence>
<evidence type="ECO:0000256" key="1">
    <source>
        <dbReference type="ARBA" id="ARBA00022801"/>
    </source>
</evidence>
<keyword evidence="1 4" id="KW-0378">Hydrolase</keyword>
<dbReference type="GO" id="GO:0016787">
    <property type="term" value="F:hydrolase activity"/>
    <property type="evidence" value="ECO:0007669"/>
    <property type="project" value="UniProtKB-KW"/>
</dbReference>
<dbReference type="InterPro" id="IPR000868">
    <property type="entry name" value="Isochorismatase-like_dom"/>
</dbReference>
<proteinExistence type="predicted"/>
<dbReference type="SUPFAM" id="SSF52499">
    <property type="entry name" value="Isochorismatase-like hydrolases"/>
    <property type="match status" value="1"/>
</dbReference>
<evidence type="ECO:0000313" key="4">
    <source>
        <dbReference type="EMBL" id="WYY06882.1"/>
    </source>
</evidence>
<dbReference type="PANTHER" id="PTHR43540">
    <property type="entry name" value="PEROXYUREIDOACRYLATE/UREIDOACRYLATE AMIDOHYDROLASE-RELATED"/>
    <property type="match status" value="1"/>
</dbReference>
<dbReference type="InterPro" id="IPR036380">
    <property type="entry name" value="Isochorismatase-like_sf"/>
</dbReference>
<dbReference type="EMBL" id="CP136137">
    <property type="protein sequence ID" value="WYY06882.1"/>
    <property type="molecule type" value="Genomic_DNA"/>
</dbReference>